<accession>A0ABD2CG33</accession>
<protein>
    <submittedName>
        <fullName evidence="1">Formin-like protein isoform X5</fullName>
    </submittedName>
</protein>
<dbReference type="EMBL" id="JAYRBN010000054">
    <property type="protein sequence ID" value="KAL2743785.1"/>
    <property type="molecule type" value="Genomic_DNA"/>
</dbReference>
<organism evidence="1 2">
    <name type="scientific">Vespula maculifrons</name>
    <name type="common">Eastern yellow jacket</name>
    <name type="synonym">Wasp</name>
    <dbReference type="NCBI Taxonomy" id="7453"/>
    <lineage>
        <taxon>Eukaryota</taxon>
        <taxon>Metazoa</taxon>
        <taxon>Ecdysozoa</taxon>
        <taxon>Arthropoda</taxon>
        <taxon>Hexapoda</taxon>
        <taxon>Insecta</taxon>
        <taxon>Pterygota</taxon>
        <taxon>Neoptera</taxon>
        <taxon>Endopterygota</taxon>
        <taxon>Hymenoptera</taxon>
        <taxon>Apocrita</taxon>
        <taxon>Aculeata</taxon>
        <taxon>Vespoidea</taxon>
        <taxon>Vespidae</taxon>
        <taxon>Vespinae</taxon>
        <taxon>Vespula</taxon>
    </lineage>
</organism>
<reference evidence="1 2" key="1">
    <citation type="journal article" date="2024" name="Ann. Entomol. Soc. Am.">
        <title>Genomic analyses of the southern and eastern yellowjacket wasps (Hymenoptera: Vespidae) reveal evolutionary signatures of social life.</title>
        <authorList>
            <person name="Catto M.A."/>
            <person name="Caine P.B."/>
            <person name="Orr S.E."/>
            <person name="Hunt B.G."/>
            <person name="Goodisman M.A.D."/>
        </authorList>
    </citation>
    <scope>NUCLEOTIDE SEQUENCE [LARGE SCALE GENOMIC DNA]</scope>
    <source>
        <strain evidence="1">232</strain>
        <tissue evidence="1">Head and thorax</tissue>
    </source>
</reference>
<evidence type="ECO:0000313" key="2">
    <source>
        <dbReference type="Proteomes" id="UP001607303"/>
    </source>
</evidence>
<gene>
    <name evidence="1" type="ORF">V1477_008043</name>
</gene>
<dbReference type="Proteomes" id="UP001607303">
    <property type="component" value="Unassembled WGS sequence"/>
</dbReference>
<sequence length="95" mass="10894">MLFEAFSLFREERTFLFRSSSYLYQKKATCIRRILMTTTVVSFPHILPEKKNGRGVYIDPSTSGFGNLLAHKSYRMGKRIPGRGESRTGCADRLP</sequence>
<evidence type="ECO:0000313" key="1">
    <source>
        <dbReference type="EMBL" id="KAL2743785.1"/>
    </source>
</evidence>
<comment type="caution">
    <text evidence="1">The sequence shown here is derived from an EMBL/GenBank/DDBJ whole genome shotgun (WGS) entry which is preliminary data.</text>
</comment>
<proteinExistence type="predicted"/>
<dbReference type="AlphaFoldDB" id="A0ABD2CG33"/>
<keyword evidence="2" id="KW-1185">Reference proteome</keyword>
<name>A0ABD2CG33_VESMC</name>